<organism evidence="1">
    <name type="scientific">Solanum lycopersicum</name>
    <name type="common">Tomato</name>
    <name type="synonym">Lycopersicon esculentum</name>
    <dbReference type="NCBI Taxonomy" id="4081"/>
    <lineage>
        <taxon>Eukaryota</taxon>
        <taxon>Viridiplantae</taxon>
        <taxon>Streptophyta</taxon>
        <taxon>Embryophyta</taxon>
        <taxon>Tracheophyta</taxon>
        <taxon>Spermatophyta</taxon>
        <taxon>Magnoliopsida</taxon>
        <taxon>eudicotyledons</taxon>
        <taxon>Gunneridae</taxon>
        <taxon>Pentapetalae</taxon>
        <taxon>asterids</taxon>
        <taxon>lamiids</taxon>
        <taxon>Solanales</taxon>
        <taxon>Solanaceae</taxon>
        <taxon>Solanoideae</taxon>
        <taxon>Solaneae</taxon>
        <taxon>Solanum</taxon>
        <taxon>Solanum subgen. Lycopersicon</taxon>
    </lineage>
</organism>
<dbReference type="Gramene" id="Solyc04g071190.1.1">
    <property type="protein sequence ID" value="Solyc04g071190.1.1.1"/>
    <property type="gene ID" value="Solyc04g071190.1"/>
</dbReference>
<evidence type="ECO:0000313" key="2">
    <source>
        <dbReference type="Proteomes" id="UP000004994"/>
    </source>
</evidence>
<proteinExistence type="predicted"/>
<dbReference type="InParanoid" id="A0A3Q7G7F1"/>
<dbReference type="EnsemblPlants" id="Solyc04g071190.1.1">
    <property type="protein sequence ID" value="Solyc04g071190.1.1.1"/>
    <property type="gene ID" value="Solyc04g071190.1"/>
</dbReference>
<evidence type="ECO:0000313" key="1">
    <source>
        <dbReference type="EnsemblPlants" id="Solyc04g071190.1.1.1"/>
    </source>
</evidence>
<accession>A0A3Q7G7F1</accession>
<reference evidence="1" key="2">
    <citation type="submission" date="2019-01" db="UniProtKB">
        <authorList>
            <consortium name="EnsemblPlants"/>
        </authorList>
    </citation>
    <scope>IDENTIFICATION</scope>
    <source>
        <strain evidence="1">cv. Heinz 1706</strain>
    </source>
</reference>
<dbReference type="AlphaFoldDB" id="A0A3Q7G7F1"/>
<dbReference type="Proteomes" id="UP000004994">
    <property type="component" value="Chromosome 4"/>
</dbReference>
<reference evidence="1" key="1">
    <citation type="journal article" date="2012" name="Nature">
        <title>The tomato genome sequence provides insights into fleshy fruit evolution.</title>
        <authorList>
            <consortium name="Tomato Genome Consortium"/>
        </authorList>
    </citation>
    <scope>NUCLEOTIDE SEQUENCE [LARGE SCALE GENOMIC DNA]</scope>
    <source>
        <strain evidence="1">cv. Heinz 1706</strain>
    </source>
</reference>
<dbReference type="PaxDb" id="4081-Solyc04g071190.1.1"/>
<sequence length="66" mass="7736">MKPIVPRVTLMWLRVLQFYANQTSISPNLGKDQTITGSEKCTLCFSIYLAIQILRTLLLWISHRWK</sequence>
<keyword evidence="2" id="KW-1185">Reference proteome</keyword>
<protein>
    <submittedName>
        <fullName evidence="1">Uncharacterized protein</fullName>
    </submittedName>
</protein>
<name>A0A3Q7G7F1_SOLLC</name>